<evidence type="ECO:0000256" key="2">
    <source>
        <dbReference type="ARBA" id="ARBA00009774"/>
    </source>
</evidence>
<comment type="similarity">
    <text evidence="2">Belongs to the CobH/CbiC family.</text>
</comment>
<reference evidence="6 7" key="1">
    <citation type="submission" date="2022-01" db="EMBL/GenBank/DDBJ databases">
        <title>Desulfofustis limnae sp. nov., a novel mesophilic sulfate-reducing bacterium isolated from marsh soil.</title>
        <authorList>
            <person name="Watanabe M."/>
            <person name="Takahashi A."/>
            <person name="Kojima H."/>
            <person name="Fukui M."/>
        </authorList>
    </citation>
    <scope>NUCLEOTIDE SEQUENCE [LARGE SCALE GENOMIC DNA]</scope>
    <source>
        <strain evidence="6 7">PPLL</strain>
    </source>
</reference>
<accession>A0ABM7W8B0</accession>
<keyword evidence="4" id="KW-0413">Isomerase</keyword>
<dbReference type="PANTHER" id="PTHR43588:SF1">
    <property type="entry name" value="COBALT-PRECORRIN-8 METHYLMUTASE"/>
    <property type="match status" value="1"/>
</dbReference>
<sequence>MYGEPIQDVAPDQIERLSFTLIEREFQTETGIDPASIEPSRFRIIQRVIHATGDFSFARSLVFHERAIEAGIESIRQGRPIVIDVTMGAAGISRSLLSAFGGSVICRINDAEIIDEARRHGRTRSDTALRRAAADDPGIIAVGNAPTALLAVMEMIASGEMTPKLVIGVPVGFVNASESKEILMRQRYPFIANHGRKGGSPVAVATINALLRLAHEQERL</sequence>
<keyword evidence="7" id="KW-1185">Reference proteome</keyword>
<dbReference type="RefSeq" id="WP_284154197.1">
    <property type="nucleotide sequence ID" value="NZ_AP025516.1"/>
</dbReference>
<evidence type="ECO:0000313" key="7">
    <source>
        <dbReference type="Proteomes" id="UP000830055"/>
    </source>
</evidence>
<organism evidence="6 7">
    <name type="scientific">Desulfofustis limnaeus</name>
    <dbReference type="NCBI Taxonomy" id="2740163"/>
    <lineage>
        <taxon>Bacteria</taxon>
        <taxon>Pseudomonadati</taxon>
        <taxon>Thermodesulfobacteriota</taxon>
        <taxon>Desulfobulbia</taxon>
        <taxon>Desulfobulbales</taxon>
        <taxon>Desulfocapsaceae</taxon>
        <taxon>Desulfofustis</taxon>
    </lineage>
</organism>
<feature type="domain" description="Cobalamin biosynthesis precorrin-8X methylmutase CobH/CbiC" evidence="5">
    <location>
        <begin position="13"/>
        <end position="212"/>
    </location>
</feature>
<dbReference type="Pfam" id="PF02570">
    <property type="entry name" value="CbiC"/>
    <property type="match status" value="1"/>
</dbReference>
<dbReference type="EMBL" id="AP025516">
    <property type="protein sequence ID" value="BDD87159.1"/>
    <property type="molecule type" value="Genomic_DNA"/>
</dbReference>
<name>A0ABM7W8B0_9BACT</name>
<comment type="pathway">
    <text evidence="1">Cofactor biosynthesis; adenosylcobalamin biosynthesis.</text>
</comment>
<dbReference type="Gene3D" id="3.40.50.10230">
    <property type="entry name" value="Cobalamin biosynthesis CobH/CbiC, precorrin-8X methylmutase"/>
    <property type="match status" value="1"/>
</dbReference>
<evidence type="ECO:0000313" key="6">
    <source>
        <dbReference type="EMBL" id="BDD87159.1"/>
    </source>
</evidence>
<protein>
    <submittedName>
        <fullName evidence="6">Precorrin-8X methylmutase</fullName>
    </submittedName>
</protein>
<dbReference type="InterPro" id="IPR003722">
    <property type="entry name" value="Cbl_synth_CobH/CbiC"/>
</dbReference>
<evidence type="ECO:0000256" key="3">
    <source>
        <dbReference type="ARBA" id="ARBA00022573"/>
    </source>
</evidence>
<evidence type="ECO:0000256" key="1">
    <source>
        <dbReference type="ARBA" id="ARBA00004953"/>
    </source>
</evidence>
<evidence type="ECO:0000259" key="5">
    <source>
        <dbReference type="Pfam" id="PF02570"/>
    </source>
</evidence>
<gene>
    <name evidence="6" type="primary">cbiC</name>
    <name evidence="6" type="ORF">DPPLL_15240</name>
</gene>
<dbReference type="Proteomes" id="UP000830055">
    <property type="component" value="Chromosome"/>
</dbReference>
<proteinExistence type="inferred from homology"/>
<dbReference type="SUPFAM" id="SSF63965">
    <property type="entry name" value="Precorrin-8X methylmutase CbiC/CobH"/>
    <property type="match status" value="1"/>
</dbReference>
<keyword evidence="3" id="KW-0169">Cobalamin biosynthesis</keyword>
<dbReference type="InterPro" id="IPR036588">
    <property type="entry name" value="CobH/CbiC_sf"/>
</dbReference>
<evidence type="ECO:0000256" key="4">
    <source>
        <dbReference type="ARBA" id="ARBA00023235"/>
    </source>
</evidence>
<dbReference type="PANTHER" id="PTHR43588">
    <property type="entry name" value="COBALT-PRECORRIN-8 METHYLMUTASE"/>
    <property type="match status" value="1"/>
</dbReference>